<feature type="domain" description="Xylanolytic transcriptional activator regulatory" evidence="5">
    <location>
        <begin position="452"/>
        <end position="590"/>
    </location>
</feature>
<feature type="compositionally biased region" description="Polar residues" evidence="4">
    <location>
        <begin position="270"/>
        <end position="279"/>
    </location>
</feature>
<dbReference type="Gene3D" id="3.40.50.720">
    <property type="entry name" value="NAD(P)-binding Rossmann-like Domain"/>
    <property type="match status" value="1"/>
</dbReference>
<keyword evidence="3" id="KW-0539">Nucleus</keyword>
<gene>
    <name evidence="6" type="ORF">PV05_06170</name>
</gene>
<dbReference type="AlphaFoldDB" id="A0A0D2CUJ3"/>
<dbReference type="PANTHER" id="PTHR24321:SF12">
    <property type="entry name" value="SHORT-CHAIN DEHYDROGENASE_REDUCTASE FAMILY, PUTATIVE (AFU_ORTHOLOGUE AFUA_5G14340)-RELATED"/>
    <property type="match status" value="1"/>
</dbReference>
<organism evidence="6 7">
    <name type="scientific">Exophiala xenobiotica</name>
    <dbReference type="NCBI Taxonomy" id="348802"/>
    <lineage>
        <taxon>Eukaryota</taxon>
        <taxon>Fungi</taxon>
        <taxon>Dikarya</taxon>
        <taxon>Ascomycota</taxon>
        <taxon>Pezizomycotina</taxon>
        <taxon>Eurotiomycetes</taxon>
        <taxon>Chaetothyriomycetidae</taxon>
        <taxon>Chaetothyriales</taxon>
        <taxon>Herpotrichiellaceae</taxon>
        <taxon>Exophiala</taxon>
    </lineage>
</organism>
<proteinExistence type="inferred from homology"/>
<evidence type="ECO:0000259" key="5">
    <source>
        <dbReference type="Pfam" id="PF04082"/>
    </source>
</evidence>
<dbReference type="GO" id="GO:0016491">
    <property type="term" value="F:oxidoreductase activity"/>
    <property type="evidence" value="ECO:0007669"/>
    <property type="project" value="UniProtKB-KW"/>
</dbReference>
<protein>
    <recommendedName>
        <fullName evidence="5">Xylanolytic transcriptional activator regulatory domain-containing protein</fullName>
    </recommendedName>
</protein>
<dbReference type="PRINTS" id="PR00080">
    <property type="entry name" value="SDRFAMILY"/>
</dbReference>
<evidence type="ECO:0000256" key="4">
    <source>
        <dbReference type="SAM" id="MobiDB-lite"/>
    </source>
</evidence>
<dbReference type="HOGENOM" id="CLU_317610_0_0_1"/>
<sequence>MYTDNPKLLNGGVAFITGAGQGIGEATALQFAKCGASALAISDINLSSLEKVAQKLRSEYSEVEVEAIYIDTSHEQSIIDAHKVAIERFGRIDYAVNNAGVAGPFKSSIDMSREQFLFGININMVGVWLCQREQLKQMQKQEGLTPGASRGTIVNLSSIYGHKCGDSNTSYGTAKHAVLGITRNDAVNHEIYLADPDSFIETPMTSRSEGPSPGMKRYLATVPMERLGQPEEVADVILFLSSPLSRYMTGTDIMVDGGFRPRGQNRPVDPQQSHNNNANVARYSAPPQRQYDDMVEVQNQPADTMAPDVEAGSTPDYTVQPPHQLTVGGNPISSVGLFSDPHATTHDMDLYFDSSFPDEDILGQYMDLADIGDPFNFHAGASNPVQDFSLNNGSCASDITSLSADATCYFRSPLPWVRDWLVSRAHDNGQHTKLLKDRAFILPSSEEIRMAIMLYFTHLQPRLPVLSEREFHGLLSGAQSKPISLALLYAILFVATPYLAAEGRRLAGYNSFFAATCDFYSRAALLLRLGCEEDPLRMVQIFLLLSTYRSFENRYYENERYVVKAYELLVENNALQQDSNPPRPDLLGWKRATMCFMSRAACLLIALKRTSKPEMFGSFPSFWRNVSLDDFKEDYEFSWYLSAEAKKNTYQLFVALFQLQMGVVPLGKLLVNRMALDAGNLTHSQASPYAGEHLSIEDIELKIDGWKQENNGLLDTKPLESFSSADLKAFKIAQAFTRLSYESELYHTTLIVDTSVLTKWAIRLRESSRISLRESVATTVAIVETLVTEGLSAFLPPGSLCCIIIPLTIFHVHLKTTSIFDPPMLEKLSLCAKVVQDLCRLHDPARFFHALISSTLALVERWQQTELQAQAAHSKDTDTGTNSLTCTEHNNVPLPGLVLHSSIIRFQNQAYANGTPQ</sequence>
<dbReference type="CDD" id="cd05233">
    <property type="entry name" value="SDR_c"/>
    <property type="match status" value="1"/>
</dbReference>
<dbReference type="EMBL" id="KN847320">
    <property type="protein sequence ID" value="KIW53757.1"/>
    <property type="molecule type" value="Genomic_DNA"/>
</dbReference>
<reference evidence="6 7" key="1">
    <citation type="submission" date="2015-01" db="EMBL/GenBank/DDBJ databases">
        <title>The Genome Sequence of Exophiala xenobiotica CBS118157.</title>
        <authorList>
            <consortium name="The Broad Institute Genomics Platform"/>
            <person name="Cuomo C."/>
            <person name="de Hoog S."/>
            <person name="Gorbushina A."/>
            <person name="Stielow B."/>
            <person name="Teixiera M."/>
            <person name="Abouelleil A."/>
            <person name="Chapman S.B."/>
            <person name="Priest M."/>
            <person name="Young S.K."/>
            <person name="Wortman J."/>
            <person name="Nusbaum C."/>
            <person name="Birren B."/>
        </authorList>
    </citation>
    <scope>NUCLEOTIDE SEQUENCE [LARGE SCALE GENOMIC DNA]</scope>
    <source>
        <strain evidence="6 7">CBS 118157</strain>
    </source>
</reference>
<dbReference type="GO" id="GO:0008270">
    <property type="term" value="F:zinc ion binding"/>
    <property type="evidence" value="ECO:0007669"/>
    <property type="project" value="InterPro"/>
</dbReference>
<dbReference type="Pfam" id="PF04082">
    <property type="entry name" value="Fungal_trans"/>
    <property type="match status" value="1"/>
</dbReference>
<dbReference type="InterPro" id="IPR002347">
    <property type="entry name" value="SDR_fam"/>
</dbReference>
<name>A0A0D2CUJ3_9EURO</name>
<keyword evidence="7" id="KW-1185">Reference proteome</keyword>
<evidence type="ECO:0000256" key="3">
    <source>
        <dbReference type="ARBA" id="ARBA00023242"/>
    </source>
</evidence>
<dbReference type="RefSeq" id="XP_013314341.1">
    <property type="nucleotide sequence ID" value="XM_013458887.1"/>
</dbReference>
<dbReference type="SUPFAM" id="SSF51735">
    <property type="entry name" value="NAD(P)-binding Rossmann-fold domains"/>
    <property type="match status" value="1"/>
</dbReference>
<keyword evidence="2" id="KW-0560">Oxidoreductase</keyword>
<dbReference type="PRINTS" id="PR00081">
    <property type="entry name" value="GDHRDH"/>
</dbReference>
<dbReference type="STRING" id="348802.A0A0D2CUJ3"/>
<dbReference type="GO" id="GO:0003677">
    <property type="term" value="F:DNA binding"/>
    <property type="evidence" value="ECO:0007669"/>
    <property type="project" value="InterPro"/>
</dbReference>
<evidence type="ECO:0000313" key="6">
    <source>
        <dbReference type="EMBL" id="KIW53757.1"/>
    </source>
</evidence>
<dbReference type="OrthoDB" id="4117425at2759"/>
<feature type="region of interest" description="Disordered" evidence="4">
    <location>
        <begin position="257"/>
        <end position="285"/>
    </location>
</feature>
<dbReference type="GeneID" id="25328078"/>
<accession>A0A0D2CUJ3</accession>
<dbReference type="GO" id="GO:0006351">
    <property type="term" value="P:DNA-templated transcription"/>
    <property type="evidence" value="ECO:0007669"/>
    <property type="project" value="InterPro"/>
</dbReference>
<dbReference type="Proteomes" id="UP000054342">
    <property type="component" value="Unassembled WGS sequence"/>
</dbReference>
<dbReference type="PANTHER" id="PTHR24321">
    <property type="entry name" value="DEHYDROGENASES, SHORT CHAIN"/>
    <property type="match status" value="1"/>
</dbReference>
<dbReference type="CDD" id="cd12148">
    <property type="entry name" value="fungal_TF_MHR"/>
    <property type="match status" value="1"/>
</dbReference>
<evidence type="ECO:0000256" key="2">
    <source>
        <dbReference type="ARBA" id="ARBA00023002"/>
    </source>
</evidence>
<dbReference type="InterPro" id="IPR007219">
    <property type="entry name" value="XnlR_reg_dom"/>
</dbReference>
<evidence type="ECO:0000313" key="7">
    <source>
        <dbReference type="Proteomes" id="UP000054342"/>
    </source>
</evidence>
<comment type="similarity">
    <text evidence="1">Belongs to the short-chain dehydrogenases/reductases (SDR) family.</text>
</comment>
<dbReference type="InterPro" id="IPR036291">
    <property type="entry name" value="NAD(P)-bd_dom_sf"/>
</dbReference>
<dbReference type="Pfam" id="PF13561">
    <property type="entry name" value="adh_short_C2"/>
    <property type="match status" value="1"/>
</dbReference>
<evidence type="ECO:0000256" key="1">
    <source>
        <dbReference type="ARBA" id="ARBA00006484"/>
    </source>
</evidence>